<evidence type="ECO:0000313" key="1">
    <source>
        <dbReference type="Ensembl" id="ENSLLTP00000005679.1"/>
    </source>
</evidence>
<name>A0A8C5RPK7_LATLA</name>
<dbReference type="Ensembl" id="ENSLLTT00000005909.1">
    <property type="protein sequence ID" value="ENSLLTP00000005679.1"/>
    <property type="gene ID" value="ENSLLTG00000004340.1"/>
</dbReference>
<organism evidence="1 2">
    <name type="scientific">Laticauda laticaudata</name>
    <name type="common">Blue-ringed sea krait</name>
    <name type="synonym">Blue-lipped sea krait</name>
    <dbReference type="NCBI Taxonomy" id="8630"/>
    <lineage>
        <taxon>Eukaryota</taxon>
        <taxon>Metazoa</taxon>
        <taxon>Chordata</taxon>
        <taxon>Craniata</taxon>
        <taxon>Vertebrata</taxon>
        <taxon>Euteleostomi</taxon>
        <taxon>Lepidosauria</taxon>
        <taxon>Squamata</taxon>
        <taxon>Bifurcata</taxon>
        <taxon>Unidentata</taxon>
        <taxon>Episquamata</taxon>
        <taxon>Toxicofera</taxon>
        <taxon>Serpentes</taxon>
        <taxon>Colubroidea</taxon>
        <taxon>Elapidae</taxon>
        <taxon>Laticaudinae</taxon>
        <taxon>Laticauda</taxon>
    </lineage>
</organism>
<reference evidence="1" key="1">
    <citation type="submission" date="2025-08" db="UniProtKB">
        <authorList>
            <consortium name="Ensembl"/>
        </authorList>
    </citation>
    <scope>IDENTIFICATION</scope>
</reference>
<proteinExistence type="predicted"/>
<evidence type="ECO:0000313" key="2">
    <source>
        <dbReference type="Proteomes" id="UP000694406"/>
    </source>
</evidence>
<accession>A0A8C5RPK7</accession>
<dbReference type="Proteomes" id="UP000694406">
    <property type="component" value="Unplaced"/>
</dbReference>
<reference evidence="1" key="2">
    <citation type="submission" date="2025-09" db="UniProtKB">
        <authorList>
            <consortium name="Ensembl"/>
        </authorList>
    </citation>
    <scope>IDENTIFICATION</scope>
</reference>
<sequence>ASFTFTLLPTTCVFFVLWRASALIFLKSEFPNGLEQGSPTLATFKTCRLQLPEFLSG</sequence>
<protein>
    <submittedName>
        <fullName evidence="1">Uncharacterized protein</fullName>
    </submittedName>
</protein>
<keyword evidence="2" id="KW-1185">Reference proteome</keyword>
<dbReference type="AlphaFoldDB" id="A0A8C5RPK7"/>